<reference evidence="1" key="1">
    <citation type="journal article" date="2014" name="Front. Microbiol.">
        <title>High frequency of phylogenetically diverse reductive dehalogenase-homologous genes in deep subseafloor sedimentary metagenomes.</title>
        <authorList>
            <person name="Kawai M."/>
            <person name="Futagami T."/>
            <person name="Toyoda A."/>
            <person name="Takaki Y."/>
            <person name="Nishi S."/>
            <person name="Hori S."/>
            <person name="Arai W."/>
            <person name="Tsubouchi T."/>
            <person name="Morono Y."/>
            <person name="Uchiyama I."/>
            <person name="Ito T."/>
            <person name="Fujiyama A."/>
            <person name="Inagaki F."/>
            <person name="Takami H."/>
        </authorList>
    </citation>
    <scope>NUCLEOTIDE SEQUENCE</scope>
    <source>
        <strain evidence="1">Expedition CK06-06</strain>
    </source>
</reference>
<proteinExistence type="predicted"/>
<sequence>VANTTFLEFNPAAAKLFELVEIPLEDIAAQNSLMAAGENSDQDIQGHALDWIEENRHLVDQWLAEAKNAGN</sequence>
<dbReference type="SUPFAM" id="SSF53850">
    <property type="entry name" value="Periplasmic binding protein-like II"/>
    <property type="match status" value="1"/>
</dbReference>
<comment type="caution">
    <text evidence="1">The sequence shown here is derived from an EMBL/GenBank/DDBJ whole genome shotgun (WGS) entry which is preliminary data.</text>
</comment>
<gene>
    <name evidence="1" type="ORF">S03H2_45296</name>
</gene>
<feature type="non-terminal residue" evidence="1">
    <location>
        <position position="1"/>
    </location>
</feature>
<evidence type="ECO:0000313" key="1">
    <source>
        <dbReference type="EMBL" id="GAH69897.1"/>
    </source>
</evidence>
<dbReference type="EMBL" id="BARU01028377">
    <property type="protein sequence ID" value="GAH69897.1"/>
    <property type="molecule type" value="Genomic_DNA"/>
</dbReference>
<protein>
    <submittedName>
        <fullName evidence="1">Uncharacterized protein</fullName>
    </submittedName>
</protein>
<organism evidence="1">
    <name type="scientific">marine sediment metagenome</name>
    <dbReference type="NCBI Taxonomy" id="412755"/>
    <lineage>
        <taxon>unclassified sequences</taxon>
        <taxon>metagenomes</taxon>
        <taxon>ecological metagenomes</taxon>
    </lineage>
</organism>
<accession>X1HK81</accession>
<dbReference type="Gene3D" id="3.40.190.10">
    <property type="entry name" value="Periplasmic binding protein-like II"/>
    <property type="match status" value="1"/>
</dbReference>
<dbReference type="AlphaFoldDB" id="X1HK81"/>
<name>X1HK81_9ZZZZ</name>